<proteinExistence type="predicted"/>
<keyword evidence="3" id="KW-1133">Transmembrane helix</keyword>
<feature type="domain" description="N-acetyltransferase" evidence="4">
    <location>
        <begin position="205"/>
        <end position="358"/>
    </location>
</feature>
<dbReference type="AlphaFoldDB" id="A0A163EPS4"/>
<keyword evidence="3" id="KW-0472">Membrane</keyword>
<feature type="compositionally biased region" description="Low complexity" evidence="2">
    <location>
        <begin position="1"/>
        <end position="25"/>
    </location>
</feature>
<evidence type="ECO:0000313" key="5">
    <source>
        <dbReference type="EMBL" id="OAD80700.1"/>
    </source>
</evidence>
<evidence type="ECO:0000256" key="3">
    <source>
        <dbReference type="SAM" id="Phobius"/>
    </source>
</evidence>
<organism evidence="5 6">
    <name type="scientific">Phycomyces blakesleeanus (strain ATCC 8743b / DSM 1359 / FGSC 10004 / NBRC 33097 / NRRL 1555)</name>
    <dbReference type="NCBI Taxonomy" id="763407"/>
    <lineage>
        <taxon>Eukaryota</taxon>
        <taxon>Fungi</taxon>
        <taxon>Fungi incertae sedis</taxon>
        <taxon>Mucoromycota</taxon>
        <taxon>Mucoromycotina</taxon>
        <taxon>Mucoromycetes</taxon>
        <taxon>Mucorales</taxon>
        <taxon>Phycomycetaceae</taxon>
        <taxon>Phycomyces</taxon>
    </lineage>
</organism>
<dbReference type="PROSITE" id="PS51186">
    <property type="entry name" value="GNAT"/>
    <property type="match status" value="1"/>
</dbReference>
<protein>
    <recommendedName>
        <fullName evidence="4">N-acetyltransferase domain-containing protein</fullName>
    </recommendedName>
</protein>
<dbReference type="OrthoDB" id="2341081at2759"/>
<dbReference type="InParanoid" id="A0A163EPS4"/>
<reference evidence="6" key="1">
    <citation type="submission" date="2015-06" db="EMBL/GenBank/DDBJ databases">
        <title>Expansion of signal transduction pathways in fungi by whole-genome duplication.</title>
        <authorList>
            <consortium name="DOE Joint Genome Institute"/>
            <person name="Corrochano L.M."/>
            <person name="Kuo A."/>
            <person name="Marcet-Houben M."/>
            <person name="Polaino S."/>
            <person name="Salamov A."/>
            <person name="Villalobos J.M."/>
            <person name="Alvarez M.I."/>
            <person name="Avalos J."/>
            <person name="Benito E.P."/>
            <person name="Benoit I."/>
            <person name="Burger G."/>
            <person name="Camino L.P."/>
            <person name="Canovas D."/>
            <person name="Cerda-Olmedo E."/>
            <person name="Cheng J.-F."/>
            <person name="Dominguez A."/>
            <person name="Elias M."/>
            <person name="Eslava A.P."/>
            <person name="Glaser F."/>
            <person name="Grimwood J."/>
            <person name="Gutierrez G."/>
            <person name="Heitman J."/>
            <person name="Henrissat B."/>
            <person name="Iturriaga E.A."/>
            <person name="Lang B.F."/>
            <person name="Lavin J.L."/>
            <person name="Lee S."/>
            <person name="Li W."/>
            <person name="Lindquist E."/>
            <person name="Lopez-Garcia S."/>
            <person name="Luque E.M."/>
            <person name="Marcos A.T."/>
            <person name="Martin J."/>
            <person name="McCluskey K."/>
            <person name="Medina H.R."/>
            <person name="Miralles-Duran A."/>
            <person name="Miyazaki A."/>
            <person name="Munoz-Torres E."/>
            <person name="Oguiza J.A."/>
            <person name="Ohm R."/>
            <person name="Olmedo M."/>
            <person name="Orejas M."/>
            <person name="Ortiz-Castellanos L."/>
            <person name="Pisabarro A.G."/>
            <person name="Rodriguez-Romero J."/>
            <person name="Ruiz-Herrera J."/>
            <person name="Ruiz-Vazquez R."/>
            <person name="Sanz C."/>
            <person name="Schackwitz W."/>
            <person name="Schmutz J."/>
            <person name="Shahriari M."/>
            <person name="Shelest E."/>
            <person name="Silva-Franco F."/>
            <person name="Soanes D."/>
            <person name="Syed K."/>
            <person name="Tagua V.G."/>
            <person name="Talbot N.J."/>
            <person name="Thon M."/>
            <person name="De vries R.P."/>
            <person name="Wiebenga A."/>
            <person name="Yadav J.S."/>
            <person name="Braun E.L."/>
            <person name="Baker S."/>
            <person name="Garre V."/>
            <person name="Horwitz B."/>
            <person name="Torres-Martinez S."/>
            <person name="Idnurm A."/>
            <person name="Herrera-Estrella A."/>
            <person name="Gabaldon T."/>
            <person name="Grigoriev I.V."/>
        </authorList>
    </citation>
    <scope>NUCLEOTIDE SEQUENCE [LARGE SCALE GENOMIC DNA]</scope>
    <source>
        <strain evidence="6">NRRL 1555(-)</strain>
    </source>
</reference>
<accession>A0A163EPS4</accession>
<dbReference type="GO" id="GO:0008080">
    <property type="term" value="F:N-acetyltransferase activity"/>
    <property type="evidence" value="ECO:0007669"/>
    <property type="project" value="InterPro"/>
</dbReference>
<evidence type="ECO:0000313" key="6">
    <source>
        <dbReference type="Proteomes" id="UP000077315"/>
    </source>
</evidence>
<evidence type="ECO:0000256" key="2">
    <source>
        <dbReference type="SAM" id="MobiDB-lite"/>
    </source>
</evidence>
<dbReference type="VEuPathDB" id="FungiDB:PHYBLDRAFT_178720"/>
<dbReference type="Gene3D" id="3.40.630.30">
    <property type="match status" value="1"/>
</dbReference>
<sequence>MAKSSSSPSPKSSSTKNNSQTTSVSPSTEKRSQIELRPFFDKDDLKYAQFLFYSTYLDLVPYGVKLRVQSPIILGTWLALFAFLFTWVPSQLSTLGWTDLMMLSVRVLIVIVSIGGGLITLLWYVDKFDVSERVLEGIDNDLKDPPTFYRGEPDQPLKGNFWVLTINGEPVGCVGMDQHLEDVIDKRATSTYLRATELPKLSDSPAINEAEWEKTAKVLAKIDDTVRLVLVGATDLVCDSIVAARKALGFKVDSDGKKERVLFKAHKPNEASVRRLAIKSEYQGHGLSTVLLKRVALWAHSHQIEYLYAETNELQDKMAEVLEKRHGYTRVSTKKEGYIKTKTVWKLDVKLWMSKYLQEKKDEVSEAERKKEEEELKEYE</sequence>
<gene>
    <name evidence="5" type="ORF">PHYBLDRAFT_178720</name>
</gene>
<evidence type="ECO:0000259" key="4">
    <source>
        <dbReference type="PROSITE" id="PS51186"/>
    </source>
</evidence>
<feature type="region of interest" description="Disordered" evidence="2">
    <location>
        <begin position="1"/>
        <end position="30"/>
    </location>
</feature>
<feature type="transmembrane region" description="Helical" evidence="3">
    <location>
        <begin position="71"/>
        <end position="88"/>
    </location>
</feature>
<dbReference type="PANTHER" id="PTHR13947">
    <property type="entry name" value="GNAT FAMILY N-ACETYLTRANSFERASE"/>
    <property type="match status" value="1"/>
</dbReference>
<dbReference type="InterPro" id="IPR016181">
    <property type="entry name" value="Acyl_CoA_acyltransferase"/>
</dbReference>
<dbReference type="CDD" id="cd04301">
    <property type="entry name" value="NAT_SF"/>
    <property type="match status" value="1"/>
</dbReference>
<evidence type="ECO:0000256" key="1">
    <source>
        <dbReference type="ARBA" id="ARBA00022679"/>
    </source>
</evidence>
<keyword evidence="6" id="KW-1185">Reference proteome</keyword>
<dbReference type="EMBL" id="KV440971">
    <property type="protein sequence ID" value="OAD80700.1"/>
    <property type="molecule type" value="Genomic_DNA"/>
</dbReference>
<dbReference type="Pfam" id="PF00583">
    <property type="entry name" value="Acetyltransf_1"/>
    <property type="match status" value="1"/>
</dbReference>
<dbReference type="PANTHER" id="PTHR13947:SF37">
    <property type="entry name" value="LD18367P"/>
    <property type="match status" value="1"/>
</dbReference>
<dbReference type="GeneID" id="28998939"/>
<keyword evidence="1" id="KW-0808">Transferase</keyword>
<dbReference type="Proteomes" id="UP000077315">
    <property type="component" value="Unassembled WGS sequence"/>
</dbReference>
<keyword evidence="3" id="KW-0812">Transmembrane</keyword>
<name>A0A163EPS4_PHYB8</name>
<dbReference type="RefSeq" id="XP_018298740.1">
    <property type="nucleotide sequence ID" value="XM_018438033.1"/>
</dbReference>
<feature type="region of interest" description="Disordered" evidence="2">
    <location>
        <begin position="359"/>
        <end position="380"/>
    </location>
</feature>
<dbReference type="InterPro" id="IPR050769">
    <property type="entry name" value="NAT_camello-type"/>
</dbReference>
<dbReference type="InterPro" id="IPR000182">
    <property type="entry name" value="GNAT_dom"/>
</dbReference>
<feature type="transmembrane region" description="Helical" evidence="3">
    <location>
        <begin position="100"/>
        <end position="125"/>
    </location>
</feature>
<dbReference type="SUPFAM" id="SSF55729">
    <property type="entry name" value="Acyl-CoA N-acyltransferases (Nat)"/>
    <property type="match status" value="1"/>
</dbReference>